<dbReference type="SUPFAM" id="SSF52980">
    <property type="entry name" value="Restriction endonuclease-like"/>
    <property type="match status" value="1"/>
</dbReference>
<dbReference type="PANTHER" id="PTHR35400">
    <property type="entry name" value="SLR1083 PROTEIN"/>
    <property type="match status" value="1"/>
</dbReference>
<comment type="caution">
    <text evidence="2">The sequence shown here is derived from an EMBL/GenBank/DDBJ whole genome shotgun (WGS) entry which is preliminary data.</text>
</comment>
<feature type="domain" description="Putative restriction endonuclease" evidence="1">
    <location>
        <begin position="80"/>
        <end position="229"/>
    </location>
</feature>
<evidence type="ECO:0000259" key="1">
    <source>
        <dbReference type="Pfam" id="PF05685"/>
    </source>
</evidence>
<sequence length="249" mass="28076">MALRVSRWYEECVNIHSPFARREPVLLTADAFWLLKSAGVFSEYSKAELLDGALFGVPVQSDAEPESDASFPIKLRRRDYHLLTDAGLLDDREKTELVDGVVYGMSPQYRRHGFIKDELAYRLRRALEDLGSPLRVATEQSVAIDAFNEPQPDIILTAEPKGDGPIPLMSVAMLVEVSASTLTFDLTDKTRIYARAGIMEYWVVDANRRVVHQLWSPEGDAYDHHRETALGQKIEIATIRDVDIETDAL</sequence>
<dbReference type="OrthoDB" id="196625at2"/>
<dbReference type="Pfam" id="PF05685">
    <property type="entry name" value="Uma2"/>
    <property type="match status" value="1"/>
</dbReference>
<accession>A0A154NB21</accession>
<dbReference type="RefSeq" id="WP_020493484.1">
    <property type="nucleotide sequence ID" value="NZ_CP017578.1"/>
</dbReference>
<evidence type="ECO:0000313" key="3">
    <source>
        <dbReference type="Proteomes" id="UP000078460"/>
    </source>
</evidence>
<dbReference type="InterPro" id="IPR012296">
    <property type="entry name" value="Nuclease_put_TT1808"/>
</dbReference>
<dbReference type="KEGG" id="smy:BJP26_09255"/>
<proteinExistence type="predicted"/>
<name>A0A154NB21_9SPHN</name>
<dbReference type="CDD" id="cd06260">
    <property type="entry name" value="DUF820-like"/>
    <property type="match status" value="1"/>
</dbReference>
<dbReference type="InterPro" id="IPR008538">
    <property type="entry name" value="Uma2"/>
</dbReference>
<organism evidence="2 3">
    <name type="scientific">Sphingomonas melonis TY</name>
    <dbReference type="NCBI Taxonomy" id="621456"/>
    <lineage>
        <taxon>Bacteria</taxon>
        <taxon>Pseudomonadati</taxon>
        <taxon>Pseudomonadota</taxon>
        <taxon>Alphaproteobacteria</taxon>
        <taxon>Sphingomonadales</taxon>
        <taxon>Sphingomonadaceae</taxon>
        <taxon>Sphingomonas</taxon>
    </lineage>
</organism>
<dbReference type="STRING" id="621456.BJP26_09255"/>
<reference evidence="2" key="1">
    <citation type="submission" date="2016-03" db="EMBL/GenBank/DDBJ databases">
        <title>Sphingomonas melonis TY, whole genome shotgun sequencing.</title>
        <authorList>
            <person name="Wang H."/>
            <person name="Zhu P."/>
        </authorList>
    </citation>
    <scope>NUCLEOTIDE SEQUENCE [LARGE SCALE GENOMIC DNA]</scope>
    <source>
        <strain evidence="2">TY</strain>
    </source>
</reference>
<dbReference type="Gene3D" id="3.90.1570.10">
    <property type="entry name" value="tt1808, chain A"/>
    <property type="match status" value="1"/>
</dbReference>
<dbReference type="AlphaFoldDB" id="A0A154NB21"/>
<dbReference type="PANTHER" id="PTHR35400:SF3">
    <property type="entry name" value="SLL1072 PROTEIN"/>
    <property type="match status" value="1"/>
</dbReference>
<dbReference type="EMBL" id="LQCK02000001">
    <property type="protein sequence ID" value="KZB96865.1"/>
    <property type="molecule type" value="Genomic_DNA"/>
</dbReference>
<dbReference type="Proteomes" id="UP000078460">
    <property type="component" value="Unassembled WGS sequence"/>
</dbReference>
<evidence type="ECO:0000313" key="2">
    <source>
        <dbReference type="EMBL" id="KZB96865.1"/>
    </source>
</evidence>
<protein>
    <recommendedName>
        <fullName evidence="1">Putative restriction endonuclease domain-containing protein</fullName>
    </recommendedName>
</protein>
<gene>
    <name evidence="2" type="ORF">AVM11_01610</name>
</gene>
<dbReference type="InterPro" id="IPR011335">
    <property type="entry name" value="Restrct_endonuc-II-like"/>
</dbReference>
<keyword evidence="3" id="KW-1185">Reference proteome</keyword>